<feature type="compositionally biased region" description="Low complexity" evidence="1">
    <location>
        <begin position="32"/>
        <end position="51"/>
    </location>
</feature>
<dbReference type="KEGG" id="ace:Acel_1766"/>
<organism evidence="3 4">
    <name type="scientific">Acidothermus cellulolyticus (strain ATCC 43068 / DSM 8971 / 11B)</name>
    <dbReference type="NCBI Taxonomy" id="351607"/>
    <lineage>
        <taxon>Bacteria</taxon>
        <taxon>Bacillati</taxon>
        <taxon>Actinomycetota</taxon>
        <taxon>Actinomycetes</taxon>
        <taxon>Acidothermales</taxon>
        <taxon>Acidothermaceae</taxon>
        <taxon>Acidothermus</taxon>
    </lineage>
</organism>
<dbReference type="InterPro" id="IPR002725">
    <property type="entry name" value="YgjP-like_metallopeptidase"/>
</dbReference>
<dbReference type="Gene3D" id="3.30.2010.10">
    <property type="entry name" value="Metalloproteases ('zincins'), catalytic domain"/>
    <property type="match status" value="1"/>
</dbReference>
<name>A0LVS8_ACIC1</name>
<dbReference type="eggNOG" id="COG1451">
    <property type="taxonomic scope" value="Bacteria"/>
</dbReference>
<accession>A0LVS8</accession>
<dbReference type="CDD" id="cd07344">
    <property type="entry name" value="M48_yhfN_like"/>
    <property type="match status" value="1"/>
</dbReference>
<feature type="domain" description="YgjP-like metallopeptidase" evidence="2">
    <location>
        <begin position="152"/>
        <end position="215"/>
    </location>
</feature>
<evidence type="ECO:0000259" key="2">
    <source>
        <dbReference type="Pfam" id="PF01863"/>
    </source>
</evidence>
<dbReference type="Pfam" id="PF01863">
    <property type="entry name" value="YgjP-like"/>
    <property type="match status" value="1"/>
</dbReference>
<reference evidence="3 4" key="1">
    <citation type="journal article" date="2009" name="Genome Res.">
        <title>Complete genome of the cellulolytic thermophile Acidothermus cellulolyticus 11B provides insights into its ecophysiological and evolutionary adaptations.</title>
        <authorList>
            <person name="Barabote R.D."/>
            <person name="Xie G."/>
            <person name="Leu D.H."/>
            <person name="Normand P."/>
            <person name="Necsulea A."/>
            <person name="Daubin V."/>
            <person name="Medigue C."/>
            <person name="Adney W.S."/>
            <person name="Xu X.C."/>
            <person name="Lapidus A."/>
            <person name="Parales R.E."/>
            <person name="Detter C."/>
            <person name="Pujic P."/>
            <person name="Bruce D."/>
            <person name="Lavire C."/>
            <person name="Challacombe J.F."/>
            <person name="Brettin T.S."/>
            <person name="Berry A.M."/>
        </authorList>
    </citation>
    <scope>NUCLEOTIDE SEQUENCE [LARGE SCALE GENOMIC DNA]</scope>
    <source>
        <strain evidence="4">ATCC 43068 / DSM 8971 / 11B</strain>
    </source>
</reference>
<dbReference type="EMBL" id="CP000481">
    <property type="protein sequence ID" value="ABK53538.1"/>
    <property type="molecule type" value="Genomic_DNA"/>
</dbReference>
<proteinExistence type="predicted"/>
<dbReference type="PANTHER" id="PTHR30399">
    <property type="entry name" value="UNCHARACTERIZED PROTEIN YGJP"/>
    <property type="match status" value="1"/>
</dbReference>
<feature type="region of interest" description="Disordered" evidence="1">
    <location>
        <begin position="31"/>
        <end position="58"/>
    </location>
</feature>
<dbReference type="InParanoid" id="A0LVS8"/>
<sequence length="241" mass="27333">MRPPVACPTRWDVVHTLCGREILAVLSGYGSGVTASSGSRSRGSQRSYRSTPTPPRRSVSVERVLLDGSTLVEIRRSLRRRRTISAHVDGDHIVVSVPARLSRAEREKWVRIMVERLARRRGRQDAADSDQRLLRRAVQLSRRYLGGRAQPASVRWVANQESRWGSCTPESRSIRLSKRLQVMPSWVRDYVLLHELVHLIDPTHGPRFHALLNQFPWAERAKGYLQGISDAALLRSHRGSA</sequence>
<dbReference type="InterPro" id="IPR053136">
    <property type="entry name" value="UTP_pyrophosphatase-like"/>
</dbReference>
<evidence type="ECO:0000313" key="3">
    <source>
        <dbReference type="EMBL" id="ABK53538.1"/>
    </source>
</evidence>
<dbReference type="STRING" id="351607.Acel_1766"/>
<dbReference type="HOGENOM" id="CLU_094108_0_0_11"/>
<dbReference type="AlphaFoldDB" id="A0LVS8"/>
<dbReference type="PANTHER" id="PTHR30399:SF1">
    <property type="entry name" value="UTP PYROPHOSPHATASE"/>
    <property type="match status" value="1"/>
</dbReference>
<evidence type="ECO:0000256" key="1">
    <source>
        <dbReference type="SAM" id="MobiDB-lite"/>
    </source>
</evidence>
<dbReference type="Proteomes" id="UP000008221">
    <property type="component" value="Chromosome"/>
</dbReference>
<evidence type="ECO:0000313" key="4">
    <source>
        <dbReference type="Proteomes" id="UP000008221"/>
    </source>
</evidence>
<gene>
    <name evidence="3" type="ordered locus">Acel_1766</name>
</gene>
<keyword evidence="4" id="KW-1185">Reference proteome</keyword>
<protein>
    <recommendedName>
        <fullName evidence="2">YgjP-like metallopeptidase domain-containing protein</fullName>
    </recommendedName>
</protein>